<dbReference type="Proteomes" id="UP000018208">
    <property type="component" value="Unassembled WGS sequence"/>
</dbReference>
<name>V6LW90_9EUKA</name>
<reference evidence="2 3" key="1">
    <citation type="journal article" date="2014" name="PLoS Genet.">
        <title>The Genome of Spironucleus salmonicida Highlights a Fish Pathogen Adapted to Fluctuating Environments.</title>
        <authorList>
            <person name="Xu F."/>
            <person name="Jerlstrom-Hultqvist J."/>
            <person name="Einarsson E."/>
            <person name="Astvaldsson A."/>
            <person name="Svard S.G."/>
            <person name="Andersson J.O."/>
        </authorList>
    </citation>
    <scope>NUCLEOTIDE SEQUENCE</scope>
    <source>
        <strain evidence="3">ATCC 50377</strain>
    </source>
</reference>
<evidence type="ECO:0000313" key="3">
    <source>
        <dbReference type="EMBL" id="KAH0573411.1"/>
    </source>
</evidence>
<reference evidence="3" key="2">
    <citation type="submission" date="2020-12" db="EMBL/GenBank/DDBJ databases">
        <title>New Spironucleus salmonicida genome in near-complete chromosomes.</title>
        <authorList>
            <person name="Xu F."/>
            <person name="Kurt Z."/>
            <person name="Jimenez-Gonzalez A."/>
            <person name="Astvaldsson A."/>
            <person name="Andersson J.O."/>
            <person name="Svard S.G."/>
        </authorList>
    </citation>
    <scope>NUCLEOTIDE SEQUENCE</scope>
    <source>
        <strain evidence="3">ATCC 50377</strain>
    </source>
</reference>
<organism evidence="2">
    <name type="scientific">Spironucleus salmonicida</name>
    <dbReference type="NCBI Taxonomy" id="348837"/>
    <lineage>
        <taxon>Eukaryota</taxon>
        <taxon>Metamonada</taxon>
        <taxon>Diplomonadida</taxon>
        <taxon>Hexamitidae</taxon>
        <taxon>Hexamitinae</taxon>
        <taxon>Spironucleus</taxon>
    </lineage>
</organism>
<feature type="transmembrane region" description="Helical" evidence="1">
    <location>
        <begin position="163"/>
        <end position="185"/>
    </location>
</feature>
<gene>
    <name evidence="2" type="ORF">SS50377_15099</name>
    <name evidence="3" type="ORF">SS50377_25531</name>
</gene>
<keyword evidence="4" id="KW-1185">Reference proteome</keyword>
<keyword evidence="1" id="KW-0812">Transmembrane</keyword>
<accession>V6LW90</accession>
<keyword evidence="1" id="KW-1133">Transmembrane helix</keyword>
<dbReference type="EMBL" id="KI546101">
    <property type="protein sequence ID" value="EST45079.1"/>
    <property type="molecule type" value="Genomic_DNA"/>
</dbReference>
<sequence>MQIDFEHPVQSQVLLKYAPDNKHFHFQVTNGTILSLIFDRNGASDRQNVVVMKDQEFIGNTDNIICELISCNFVISSVLNAKHDVLLTVNSFQILTNNCNKIESTQVHHILNPERNYCSYFVNLHPQNYVVFNEIFEQSIWGMQKGNGFDIYRLVKNDDGLNFLTLSLCGLSIFLVIGGVGHALIKSIVDNVKVD</sequence>
<dbReference type="AlphaFoldDB" id="V6LW90"/>
<evidence type="ECO:0000313" key="2">
    <source>
        <dbReference type="EMBL" id="EST45079.1"/>
    </source>
</evidence>
<proteinExistence type="predicted"/>
<evidence type="ECO:0000256" key="1">
    <source>
        <dbReference type="SAM" id="Phobius"/>
    </source>
</evidence>
<dbReference type="VEuPathDB" id="GiardiaDB:SS50377_25531"/>
<evidence type="ECO:0000313" key="4">
    <source>
        <dbReference type="Proteomes" id="UP000018208"/>
    </source>
</evidence>
<protein>
    <submittedName>
        <fullName evidence="2">Uncharacterized protein</fullName>
    </submittedName>
</protein>
<keyword evidence="1" id="KW-0472">Membrane</keyword>
<dbReference type="EMBL" id="AUWU02000005">
    <property type="protein sequence ID" value="KAH0573411.1"/>
    <property type="molecule type" value="Genomic_DNA"/>
</dbReference>